<organism evidence="2 3">
    <name type="scientific">Amphimedon queenslandica</name>
    <name type="common">Sponge</name>
    <dbReference type="NCBI Taxonomy" id="400682"/>
    <lineage>
        <taxon>Eukaryota</taxon>
        <taxon>Metazoa</taxon>
        <taxon>Porifera</taxon>
        <taxon>Demospongiae</taxon>
        <taxon>Heteroscleromorpha</taxon>
        <taxon>Haplosclerida</taxon>
        <taxon>Niphatidae</taxon>
        <taxon>Amphimedon</taxon>
    </lineage>
</organism>
<dbReference type="KEGG" id="aqu:109582992"/>
<keyword evidence="3" id="KW-1185">Reference proteome</keyword>
<keyword evidence="1" id="KW-1133">Transmembrane helix</keyword>
<dbReference type="EnsemblMetazoa" id="XM_019998107.1">
    <property type="protein sequence ID" value="XP_019853666.1"/>
    <property type="gene ID" value="LOC109582992"/>
</dbReference>
<sequence>MYLPVLYYTLHHNVLDSHSNITVSAPTITYNVPDATVGIAAVNALGVGPTASGIISIHASTLITTVTDTTTLIRTDVAISSTRITSPTPTSTCAPSACTEQSSDTVSALAISFPITVILSVIISSVLSSIITYCCCVSRSVKSYSVTNPSTAAADYEIPMKTSSLEMKDNMAYGHVSVGNRSTSGTTPAVYETVQS</sequence>
<accession>A0AAN0JAA3</accession>
<protein>
    <submittedName>
        <fullName evidence="2">Uncharacterized protein</fullName>
    </submittedName>
</protein>
<keyword evidence="1" id="KW-0472">Membrane</keyword>
<evidence type="ECO:0000313" key="3">
    <source>
        <dbReference type="Proteomes" id="UP000007879"/>
    </source>
</evidence>
<name>A0AAN0JAA3_AMPQE</name>
<dbReference type="RefSeq" id="XP_019853666.1">
    <property type="nucleotide sequence ID" value="XM_019998107.1"/>
</dbReference>
<evidence type="ECO:0000313" key="2">
    <source>
        <dbReference type="EnsemblMetazoa" id="XP_019853666.1"/>
    </source>
</evidence>
<dbReference type="AlphaFoldDB" id="A0AAN0JAA3"/>
<keyword evidence="1" id="KW-0812">Transmembrane</keyword>
<evidence type="ECO:0000256" key="1">
    <source>
        <dbReference type="SAM" id="Phobius"/>
    </source>
</evidence>
<reference evidence="2" key="2">
    <citation type="submission" date="2024-06" db="UniProtKB">
        <authorList>
            <consortium name="EnsemblMetazoa"/>
        </authorList>
    </citation>
    <scope>IDENTIFICATION</scope>
</reference>
<proteinExistence type="predicted"/>
<reference evidence="3" key="1">
    <citation type="journal article" date="2010" name="Nature">
        <title>The Amphimedon queenslandica genome and the evolution of animal complexity.</title>
        <authorList>
            <person name="Srivastava M."/>
            <person name="Simakov O."/>
            <person name="Chapman J."/>
            <person name="Fahey B."/>
            <person name="Gauthier M.E."/>
            <person name="Mitros T."/>
            <person name="Richards G.S."/>
            <person name="Conaco C."/>
            <person name="Dacre M."/>
            <person name="Hellsten U."/>
            <person name="Larroux C."/>
            <person name="Putnam N.H."/>
            <person name="Stanke M."/>
            <person name="Adamska M."/>
            <person name="Darling A."/>
            <person name="Degnan S.M."/>
            <person name="Oakley T.H."/>
            <person name="Plachetzki D.C."/>
            <person name="Zhai Y."/>
            <person name="Adamski M."/>
            <person name="Calcino A."/>
            <person name="Cummins S.F."/>
            <person name="Goodstein D.M."/>
            <person name="Harris C."/>
            <person name="Jackson D.J."/>
            <person name="Leys S.P."/>
            <person name="Shu S."/>
            <person name="Woodcroft B.J."/>
            <person name="Vervoort M."/>
            <person name="Kosik K.S."/>
            <person name="Manning G."/>
            <person name="Degnan B.M."/>
            <person name="Rokhsar D.S."/>
        </authorList>
    </citation>
    <scope>NUCLEOTIDE SEQUENCE [LARGE SCALE GENOMIC DNA]</scope>
</reference>
<dbReference type="GeneID" id="109582992"/>
<dbReference type="Proteomes" id="UP000007879">
    <property type="component" value="Unassembled WGS sequence"/>
</dbReference>
<feature type="transmembrane region" description="Helical" evidence="1">
    <location>
        <begin position="111"/>
        <end position="135"/>
    </location>
</feature>